<evidence type="ECO:0000313" key="9">
    <source>
        <dbReference type="Proteomes" id="UP000688137"/>
    </source>
</evidence>
<dbReference type="PROSITE" id="PS50054">
    <property type="entry name" value="TYR_PHOSPHATASE_DUAL"/>
    <property type="match status" value="1"/>
</dbReference>
<accession>A0A8S1KEC4</accession>
<dbReference type="InterPro" id="IPR000340">
    <property type="entry name" value="Dual-sp_phosphatase_cat-dom"/>
</dbReference>
<evidence type="ECO:0000256" key="3">
    <source>
        <dbReference type="ARBA" id="ARBA00022912"/>
    </source>
</evidence>
<dbReference type="GO" id="GO:0005829">
    <property type="term" value="C:cytosol"/>
    <property type="evidence" value="ECO:0007669"/>
    <property type="project" value="TreeGrafter"/>
</dbReference>
<evidence type="ECO:0000313" key="8">
    <source>
        <dbReference type="EMBL" id="CAD8053067.1"/>
    </source>
</evidence>
<comment type="catalytic activity">
    <reaction evidence="5">
        <text>O-phospho-L-threonyl-[protein] + H2O = L-threonyl-[protein] + phosphate</text>
        <dbReference type="Rhea" id="RHEA:47004"/>
        <dbReference type="Rhea" id="RHEA-COMP:11060"/>
        <dbReference type="Rhea" id="RHEA-COMP:11605"/>
        <dbReference type="ChEBI" id="CHEBI:15377"/>
        <dbReference type="ChEBI" id="CHEBI:30013"/>
        <dbReference type="ChEBI" id="CHEBI:43474"/>
        <dbReference type="ChEBI" id="CHEBI:61977"/>
        <dbReference type="EC" id="3.1.3.16"/>
    </reaction>
</comment>
<dbReference type="InterPro" id="IPR000387">
    <property type="entry name" value="Tyr_Pase_dom"/>
</dbReference>
<dbReference type="SMART" id="SM00195">
    <property type="entry name" value="DSPc"/>
    <property type="match status" value="1"/>
</dbReference>
<reference evidence="8" key="1">
    <citation type="submission" date="2021-01" db="EMBL/GenBank/DDBJ databases">
        <authorList>
            <consortium name="Genoscope - CEA"/>
            <person name="William W."/>
        </authorList>
    </citation>
    <scope>NUCLEOTIDE SEQUENCE</scope>
</reference>
<dbReference type="PROSITE" id="PS00383">
    <property type="entry name" value="TYR_PHOSPHATASE_1"/>
    <property type="match status" value="1"/>
</dbReference>
<dbReference type="InterPro" id="IPR016130">
    <property type="entry name" value="Tyr_Pase_AS"/>
</dbReference>
<protein>
    <recommendedName>
        <fullName evidence="10">Protein-tyrosine-phosphatase</fullName>
    </recommendedName>
</protein>
<comment type="catalytic activity">
    <reaction evidence="4">
        <text>O-phospho-L-seryl-[protein] + H2O = L-seryl-[protein] + phosphate</text>
        <dbReference type="Rhea" id="RHEA:20629"/>
        <dbReference type="Rhea" id="RHEA-COMP:9863"/>
        <dbReference type="Rhea" id="RHEA-COMP:11604"/>
        <dbReference type="ChEBI" id="CHEBI:15377"/>
        <dbReference type="ChEBI" id="CHEBI:29999"/>
        <dbReference type="ChEBI" id="CHEBI:43474"/>
        <dbReference type="ChEBI" id="CHEBI:83421"/>
        <dbReference type="EC" id="3.1.3.16"/>
    </reaction>
</comment>
<evidence type="ECO:0000256" key="2">
    <source>
        <dbReference type="ARBA" id="ARBA00022801"/>
    </source>
</evidence>
<dbReference type="PANTHER" id="PTHR45948">
    <property type="entry name" value="DUAL SPECIFICITY PROTEIN PHOSPHATASE DDB_G0269404-RELATED"/>
    <property type="match status" value="1"/>
</dbReference>
<feature type="domain" description="Tyrosine specific protein phosphatases" evidence="7">
    <location>
        <begin position="75"/>
        <end position="131"/>
    </location>
</feature>
<sequence length="225" mass="25674">MFVNNYCLPMNCIIAPLNGCGGIYLGNVDAAQDSQLLQQHKIGAVLQILDQSVPVQGAQKLWIMAEDSEDFPLHKYFDQSIRFIENQSKKTNVLIHCYAGISRSAAIVAAYMMQKYNWSVNQTMLHIQSKRRIVSPNSGFMKQLKDFERKLLNKDQQLSLNSFKLDRSNYRPSSALSNYNKISTPAMSNNDKISIPNTKSSSRLDDFSSKLDQFRHLLRVKQKAY</sequence>
<evidence type="ECO:0000256" key="4">
    <source>
        <dbReference type="ARBA" id="ARBA00047761"/>
    </source>
</evidence>
<dbReference type="InterPro" id="IPR020422">
    <property type="entry name" value="TYR_PHOSPHATASE_DUAL_dom"/>
</dbReference>
<dbReference type="Proteomes" id="UP000688137">
    <property type="component" value="Unassembled WGS sequence"/>
</dbReference>
<proteinExistence type="inferred from homology"/>
<evidence type="ECO:0000259" key="7">
    <source>
        <dbReference type="PROSITE" id="PS50056"/>
    </source>
</evidence>
<keyword evidence="9" id="KW-1185">Reference proteome</keyword>
<dbReference type="GO" id="GO:0004725">
    <property type="term" value="F:protein tyrosine phosphatase activity"/>
    <property type="evidence" value="ECO:0007669"/>
    <property type="project" value="TreeGrafter"/>
</dbReference>
<organism evidence="8 9">
    <name type="scientific">Paramecium primaurelia</name>
    <dbReference type="NCBI Taxonomy" id="5886"/>
    <lineage>
        <taxon>Eukaryota</taxon>
        <taxon>Sar</taxon>
        <taxon>Alveolata</taxon>
        <taxon>Ciliophora</taxon>
        <taxon>Intramacronucleata</taxon>
        <taxon>Oligohymenophorea</taxon>
        <taxon>Peniculida</taxon>
        <taxon>Parameciidae</taxon>
        <taxon>Paramecium</taxon>
    </lineage>
</organism>
<dbReference type="GO" id="GO:0004722">
    <property type="term" value="F:protein serine/threonine phosphatase activity"/>
    <property type="evidence" value="ECO:0007669"/>
    <property type="project" value="UniProtKB-EC"/>
</dbReference>
<evidence type="ECO:0000256" key="1">
    <source>
        <dbReference type="ARBA" id="ARBA00008601"/>
    </source>
</evidence>
<dbReference type="AlphaFoldDB" id="A0A8S1KEC4"/>
<keyword evidence="3" id="KW-0904">Protein phosphatase</keyword>
<gene>
    <name evidence="8" type="ORF">PPRIM_AZ9-3.1.T0200141</name>
</gene>
<evidence type="ECO:0000259" key="6">
    <source>
        <dbReference type="PROSITE" id="PS50054"/>
    </source>
</evidence>
<dbReference type="FunFam" id="3.90.190.10:FF:000150">
    <property type="entry name" value="Uncharacterized protein"/>
    <property type="match status" value="1"/>
</dbReference>
<dbReference type="CDD" id="cd14498">
    <property type="entry name" value="DSP"/>
    <property type="match status" value="1"/>
</dbReference>
<evidence type="ECO:0000256" key="5">
    <source>
        <dbReference type="ARBA" id="ARBA00048336"/>
    </source>
</evidence>
<dbReference type="GO" id="GO:0007165">
    <property type="term" value="P:signal transduction"/>
    <property type="evidence" value="ECO:0007669"/>
    <property type="project" value="TreeGrafter"/>
</dbReference>
<dbReference type="PANTHER" id="PTHR45948:SF2">
    <property type="entry name" value="DUAL SPECIFICITY PROTEIN PHOSPHATASE"/>
    <property type="match status" value="1"/>
</dbReference>
<name>A0A8S1KEC4_PARPR</name>
<dbReference type="EMBL" id="CAJJDM010000017">
    <property type="protein sequence ID" value="CAD8053067.1"/>
    <property type="molecule type" value="Genomic_DNA"/>
</dbReference>
<dbReference type="OMA" id="PAMSNND"/>
<dbReference type="Pfam" id="PF00782">
    <property type="entry name" value="DSPc"/>
    <property type="match status" value="1"/>
</dbReference>
<dbReference type="PROSITE" id="PS50056">
    <property type="entry name" value="TYR_PHOSPHATASE_2"/>
    <property type="match status" value="1"/>
</dbReference>
<keyword evidence="2" id="KW-0378">Hydrolase</keyword>
<comment type="caution">
    <text evidence="8">The sequence shown here is derived from an EMBL/GenBank/DDBJ whole genome shotgun (WGS) entry which is preliminary data.</text>
</comment>
<feature type="domain" description="Tyrosine-protein phosphatase" evidence="6">
    <location>
        <begin position="15"/>
        <end position="153"/>
    </location>
</feature>
<evidence type="ECO:0008006" key="10">
    <source>
        <dbReference type="Google" id="ProtNLM"/>
    </source>
</evidence>
<comment type="similarity">
    <text evidence="1">Belongs to the protein-tyrosine phosphatase family. Non-receptor class dual specificity subfamily.</text>
</comment>